<feature type="compositionally biased region" description="Polar residues" evidence="1">
    <location>
        <begin position="302"/>
        <end position="319"/>
    </location>
</feature>
<evidence type="ECO:0000313" key="4">
    <source>
        <dbReference type="Proteomes" id="UP000054007"/>
    </source>
</evidence>
<feature type="compositionally biased region" description="Low complexity" evidence="1">
    <location>
        <begin position="27"/>
        <end position="47"/>
    </location>
</feature>
<feature type="compositionally biased region" description="Low complexity" evidence="1">
    <location>
        <begin position="207"/>
        <end position="240"/>
    </location>
</feature>
<evidence type="ECO:0000259" key="2">
    <source>
        <dbReference type="PROSITE" id="PS51140"/>
    </source>
</evidence>
<gene>
    <name evidence="3" type="ORF">CYLTODRAFT_435620</name>
</gene>
<protein>
    <recommendedName>
        <fullName evidence="2">CUE domain-containing protein</fullName>
    </recommendedName>
</protein>
<dbReference type="AlphaFoldDB" id="A0A0D7BJH2"/>
<dbReference type="PANTHER" id="PTHR16461">
    <property type="entry name" value="TOLL-INTERACTING PROTEIN"/>
    <property type="match status" value="1"/>
</dbReference>
<dbReference type="GO" id="GO:0005737">
    <property type="term" value="C:cytoplasm"/>
    <property type="evidence" value="ECO:0007669"/>
    <property type="project" value="TreeGrafter"/>
</dbReference>
<sequence length="348" mass="37743">MAILDPDTDAPPAPSDHMPASIHPILSPTTQAATTTPLPTSPSAASPTPHPVPTQETPVNPHVAELRAMFPDFDDALLQSVLDSVNGNQDRAIDVLLGMSDPNFKSDTAQAPLPPAQPVLTQEELDEQFARRLLLEDEQREHYAWQQQSWNNERQPVIGNIRRDGQPPEKDAMTELGEQFNKFAETGKRTFGNIFNKVKAKMAEFDQPQQQNAGQSAGASSSQQQQQAWPQPGPQSAQPSFYDPNSSPALPSTPQPASTFDNSARGYDVEPAMPPRPPSTGPGQPIDGGKLGLLPKRPVSLLRTSSPDQITLNPGNSGASKPAQRRLSNDSDELDYAENPFEDSPSRK</sequence>
<evidence type="ECO:0000256" key="1">
    <source>
        <dbReference type="SAM" id="MobiDB-lite"/>
    </source>
</evidence>
<dbReference type="STRING" id="1314674.A0A0D7BJH2"/>
<feature type="region of interest" description="Disordered" evidence="1">
    <location>
        <begin position="207"/>
        <end position="348"/>
    </location>
</feature>
<dbReference type="GO" id="GO:0043130">
    <property type="term" value="F:ubiquitin binding"/>
    <property type="evidence" value="ECO:0007669"/>
    <property type="project" value="InterPro"/>
</dbReference>
<feature type="domain" description="CUE" evidence="2">
    <location>
        <begin position="58"/>
        <end position="101"/>
    </location>
</feature>
<dbReference type="EMBL" id="KN880465">
    <property type="protein sequence ID" value="KIY70637.1"/>
    <property type="molecule type" value="Genomic_DNA"/>
</dbReference>
<name>A0A0D7BJH2_9AGAR</name>
<feature type="compositionally biased region" description="Polar residues" evidence="1">
    <location>
        <begin position="243"/>
        <end position="262"/>
    </location>
</feature>
<dbReference type="PANTHER" id="PTHR16461:SF5">
    <property type="entry name" value="TOLL-INTERACTING PROTEIN"/>
    <property type="match status" value="1"/>
</dbReference>
<dbReference type="OrthoDB" id="9942608at2759"/>
<feature type="region of interest" description="Disordered" evidence="1">
    <location>
        <begin position="1"/>
        <end position="58"/>
    </location>
</feature>
<dbReference type="Gene3D" id="1.10.8.10">
    <property type="entry name" value="DNA helicase RuvA subunit, C-terminal domain"/>
    <property type="match status" value="1"/>
</dbReference>
<dbReference type="GO" id="GO:0031624">
    <property type="term" value="F:ubiquitin conjugating enzyme binding"/>
    <property type="evidence" value="ECO:0007669"/>
    <property type="project" value="TreeGrafter"/>
</dbReference>
<dbReference type="Pfam" id="PF02845">
    <property type="entry name" value="CUE"/>
    <property type="match status" value="1"/>
</dbReference>
<dbReference type="PROSITE" id="PS51140">
    <property type="entry name" value="CUE"/>
    <property type="match status" value="1"/>
</dbReference>
<dbReference type="SMART" id="SM00546">
    <property type="entry name" value="CUE"/>
    <property type="match status" value="1"/>
</dbReference>
<reference evidence="3 4" key="1">
    <citation type="journal article" date="2015" name="Fungal Genet. Biol.">
        <title>Evolution of novel wood decay mechanisms in Agaricales revealed by the genome sequences of Fistulina hepatica and Cylindrobasidium torrendii.</title>
        <authorList>
            <person name="Floudas D."/>
            <person name="Held B.W."/>
            <person name="Riley R."/>
            <person name="Nagy L.G."/>
            <person name="Koehler G."/>
            <person name="Ransdell A.S."/>
            <person name="Younus H."/>
            <person name="Chow J."/>
            <person name="Chiniquy J."/>
            <person name="Lipzen A."/>
            <person name="Tritt A."/>
            <person name="Sun H."/>
            <person name="Haridas S."/>
            <person name="LaButti K."/>
            <person name="Ohm R.A."/>
            <person name="Kues U."/>
            <person name="Blanchette R.A."/>
            <person name="Grigoriev I.V."/>
            <person name="Minto R.E."/>
            <person name="Hibbett D.S."/>
        </authorList>
    </citation>
    <scope>NUCLEOTIDE SEQUENCE [LARGE SCALE GENOMIC DNA]</scope>
    <source>
        <strain evidence="3 4">FP15055 ss-10</strain>
    </source>
</reference>
<dbReference type="GO" id="GO:0006511">
    <property type="term" value="P:ubiquitin-dependent protein catabolic process"/>
    <property type="evidence" value="ECO:0007669"/>
    <property type="project" value="TreeGrafter"/>
</dbReference>
<organism evidence="3 4">
    <name type="scientific">Cylindrobasidium torrendii FP15055 ss-10</name>
    <dbReference type="NCBI Taxonomy" id="1314674"/>
    <lineage>
        <taxon>Eukaryota</taxon>
        <taxon>Fungi</taxon>
        <taxon>Dikarya</taxon>
        <taxon>Basidiomycota</taxon>
        <taxon>Agaricomycotina</taxon>
        <taxon>Agaricomycetes</taxon>
        <taxon>Agaricomycetidae</taxon>
        <taxon>Agaricales</taxon>
        <taxon>Marasmiineae</taxon>
        <taxon>Physalacriaceae</taxon>
        <taxon>Cylindrobasidium</taxon>
    </lineage>
</organism>
<proteinExistence type="predicted"/>
<dbReference type="CDD" id="cd14279">
    <property type="entry name" value="CUE"/>
    <property type="match status" value="1"/>
</dbReference>
<dbReference type="SUPFAM" id="SSF46934">
    <property type="entry name" value="UBA-like"/>
    <property type="match status" value="1"/>
</dbReference>
<accession>A0A0D7BJH2</accession>
<dbReference type="InterPro" id="IPR009060">
    <property type="entry name" value="UBA-like_sf"/>
</dbReference>
<dbReference type="Proteomes" id="UP000054007">
    <property type="component" value="Unassembled WGS sequence"/>
</dbReference>
<evidence type="ECO:0000313" key="3">
    <source>
        <dbReference type="EMBL" id="KIY70637.1"/>
    </source>
</evidence>
<keyword evidence="4" id="KW-1185">Reference proteome</keyword>
<dbReference type="InterPro" id="IPR003892">
    <property type="entry name" value="CUE"/>
</dbReference>